<sequence>MNPTTVTTAVPPTTLDNSTDAPFQSVSVPASPDWYCLVGNIDPTWRRTIMRLFEHYTERTPSSFIEAKDIDITWHYRNADPEFGNWQASELQINLEKVLSHMPLTVSRGDKTVEVRPAAVNTATAIRYILNDLSGKGDEIDFILAIGDGKSDETVFSFLNHEQPYNSLDRVLTSTVGKKQTEAKYYLPDVSSAIRVLVNLIDSAENVHKI</sequence>
<dbReference type="Proteomes" id="UP001145114">
    <property type="component" value="Unassembled WGS sequence"/>
</dbReference>
<proteinExistence type="predicted"/>
<gene>
    <name evidence="1" type="primary">TPS1_3</name>
    <name evidence="1" type="ORF">EV182_008081</name>
</gene>
<protein>
    <submittedName>
        <fullName evidence="1">Trehalose-6-P synthase/phosphatase complex synthase subunit</fullName>
    </submittedName>
</protein>
<organism evidence="1 2">
    <name type="scientific">Spiromyces aspiralis</name>
    <dbReference type="NCBI Taxonomy" id="68401"/>
    <lineage>
        <taxon>Eukaryota</taxon>
        <taxon>Fungi</taxon>
        <taxon>Fungi incertae sedis</taxon>
        <taxon>Zoopagomycota</taxon>
        <taxon>Kickxellomycotina</taxon>
        <taxon>Kickxellomycetes</taxon>
        <taxon>Kickxellales</taxon>
        <taxon>Kickxellaceae</taxon>
        <taxon>Spiromyces</taxon>
    </lineage>
</organism>
<evidence type="ECO:0000313" key="2">
    <source>
        <dbReference type="Proteomes" id="UP001145114"/>
    </source>
</evidence>
<dbReference type="EMBL" id="JAMZIH010004006">
    <property type="protein sequence ID" value="KAJ1676497.1"/>
    <property type="molecule type" value="Genomic_DNA"/>
</dbReference>
<keyword evidence="2" id="KW-1185">Reference proteome</keyword>
<name>A0ACC1HMI3_9FUNG</name>
<accession>A0ACC1HMI3</accession>
<reference evidence="1" key="1">
    <citation type="submission" date="2022-06" db="EMBL/GenBank/DDBJ databases">
        <title>Phylogenomic reconstructions and comparative analyses of Kickxellomycotina fungi.</title>
        <authorList>
            <person name="Reynolds N.K."/>
            <person name="Stajich J.E."/>
            <person name="Barry K."/>
            <person name="Grigoriev I.V."/>
            <person name="Crous P."/>
            <person name="Smith M.E."/>
        </authorList>
    </citation>
    <scope>NUCLEOTIDE SEQUENCE</scope>
    <source>
        <strain evidence="1">RSA 2271</strain>
    </source>
</reference>
<comment type="caution">
    <text evidence="1">The sequence shown here is derived from an EMBL/GenBank/DDBJ whole genome shotgun (WGS) entry which is preliminary data.</text>
</comment>
<evidence type="ECO:0000313" key="1">
    <source>
        <dbReference type="EMBL" id="KAJ1676497.1"/>
    </source>
</evidence>